<gene>
    <name evidence="1" type="ORF">N782_07445</name>
</gene>
<dbReference type="Proteomes" id="UP000030147">
    <property type="component" value="Unassembled WGS sequence"/>
</dbReference>
<protein>
    <submittedName>
        <fullName evidence="1">Uncharacterized protein</fullName>
    </submittedName>
</protein>
<name>A0A0A2TC07_9BACI</name>
<dbReference type="eggNOG" id="ENOG5030CEF">
    <property type="taxonomic scope" value="Bacteria"/>
</dbReference>
<sequence length="412" mass="48278">MIVTIVWFASRNYIEERTYLLQDISKAEDTMSQFSFELEAAMHGSRNFQKNTSFEHNEHLNLLQRNFNWWESFQSKQHPYQFRLDTSFGDFLEVLYIKKSRDVIGSVDQEAYKNMRGYIEQYQKVLQEERTHLNGIWGWELSSILHTMKVPTIMDLHQQIDQLSMSYSQYQQLPSEMNVISEQQAKERLRTLFSSPDADVHLSESSSESYQLDAKGFLQFDVDIEGNDYSGEMNAYTGEVPHFRAHSESTSGDVISKEKAEQIVDKFLHENGDGRFGYEVTYLGMNHKYTSNVDIKRYSYKVTPTYNDYPLHIAYQYDIDARTGEMVSKRLMNSRNHSIHKNMSIQPVSDPISKQEATEIFTEQHPDMPIEYEGMLYIPSLLSNQYELVHEFSKDHEKTYIRAQTGKVDVSY</sequence>
<dbReference type="AlphaFoldDB" id="A0A0A2TC07"/>
<evidence type="ECO:0000313" key="1">
    <source>
        <dbReference type="EMBL" id="KGP73104.1"/>
    </source>
</evidence>
<evidence type="ECO:0000313" key="2">
    <source>
        <dbReference type="Proteomes" id="UP000030147"/>
    </source>
</evidence>
<proteinExistence type="predicted"/>
<dbReference type="EMBL" id="AVBF01000018">
    <property type="protein sequence ID" value="KGP73104.1"/>
    <property type="molecule type" value="Genomic_DNA"/>
</dbReference>
<keyword evidence="2" id="KW-1185">Reference proteome</keyword>
<accession>A0A0A2TC07</accession>
<organism evidence="1 2">
    <name type="scientific">Pontibacillus yanchengensis Y32</name>
    <dbReference type="NCBI Taxonomy" id="1385514"/>
    <lineage>
        <taxon>Bacteria</taxon>
        <taxon>Bacillati</taxon>
        <taxon>Bacillota</taxon>
        <taxon>Bacilli</taxon>
        <taxon>Bacillales</taxon>
        <taxon>Bacillaceae</taxon>
        <taxon>Pontibacillus</taxon>
    </lineage>
</organism>
<comment type="caution">
    <text evidence="1">The sequence shown here is derived from an EMBL/GenBank/DDBJ whole genome shotgun (WGS) entry which is preliminary data.</text>
</comment>
<reference evidence="1 2" key="1">
    <citation type="journal article" date="2015" name="Stand. Genomic Sci.">
        <title>High quality draft genome sequence of the moderately halophilic bacterium Pontibacillus yanchengensis Y32(T) and comparison among Pontibacillus genomes.</title>
        <authorList>
            <person name="Huang J."/>
            <person name="Qiao Z.X."/>
            <person name="Tang J.W."/>
            <person name="Wang G."/>
        </authorList>
    </citation>
    <scope>NUCLEOTIDE SEQUENCE [LARGE SCALE GENOMIC DNA]</scope>
    <source>
        <strain evidence="1 2">Y32</strain>
    </source>
</reference>